<comment type="caution">
    <text evidence="7">Lacks conserved residue(s) required for the propagation of feature annotation.</text>
</comment>
<evidence type="ECO:0000256" key="6">
    <source>
        <dbReference type="ARBA" id="ARBA00022694"/>
    </source>
</evidence>
<dbReference type="CDD" id="cd02440">
    <property type="entry name" value="AdoMet_MTases"/>
    <property type="match status" value="1"/>
</dbReference>
<protein>
    <recommendedName>
        <fullName evidence="7">tRNA (guanine-N(7)-)-methyltransferase</fullName>
        <ecNumber evidence="7">2.1.1.33</ecNumber>
    </recommendedName>
    <alternativeName>
        <fullName evidence="7">tRNA (guanine(46)-N(7))-methyltransferase</fullName>
    </alternativeName>
    <alternativeName>
        <fullName evidence="7">tRNA(m7G46)-methyltransferase</fullName>
    </alternativeName>
</protein>
<evidence type="ECO:0000256" key="3">
    <source>
        <dbReference type="ARBA" id="ARBA00022603"/>
    </source>
</evidence>
<name>A0ABN6E1C9_9BACT</name>
<evidence type="ECO:0000256" key="4">
    <source>
        <dbReference type="ARBA" id="ARBA00022679"/>
    </source>
</evidence>
<dbReference type="RefSeq" id="WP_221249500.1">
    <property type="nucleotide sequence ID" value="NZ_AP024355.1"/>
</dbReference>
<dbReference type="InterPro" id="IPR029063">
    <property type="entry name" value="SAM-dependent_MTases_sf"/>
</dbReference>
<evidence type="ECO:0000256" key="7">
    <source>
        <dbReference type="HAMAP-Rule" id="MF_01057"/>
    </source>
</evidence>
<dbReference type="SUPFAM" id="SSF53335">
    <property type="entry name" value="S-adenosyl-L-methionine-dependent methyltransferases"/>
    <property type="match status" value="1"/>
</dbReference>
<comment type="pathway">
    <text evidence="7">tRNA modification; N(7)-methylguanine-tRNA biosynthesis.</text>
</comment>
<dbReference type="PANTHER" id="PTHR23417:SF14">
    <property type="entry name" value="PENTACOTRIPEPTIDE-REPEAT REGION OF PRORP DOMAIN-CONTAINING PROTEIN"/>
    <property type="match status" value="1"/>
</dbReference>
<dbReference type="EMBL" id="AP024355">
    <property type="protein sequence ID" value="BCR06120.1"/>
    <property type="molecule type" value="Genomic_DNA"/>
</dbReference>
<comment type="catalytic activity">
    <reaction evidence="1 7">
        <text>guanosine(46) in tRNA + S-adenosyl-L-methionine = N(7)-methylguanosine(46) in tRNA + S-adenosyl-L-homocysteine</text>
        <dbReference type="Rhea" id="RHEA:42708"/>
        <dbReference type="Rhea" id="RHEA-COMP:10188"/>
        <dbReference type="Rhea" id="RHEA-COMP:10189"/>
        <dbReference type="ChEBI" id="CHEBI:57856"/>
        <dbReference type="ChEBI" id="CHEBI:59789"/>
        <dbReference type="ChEBI" id="CHEBI:74269"/>
        <dbReference type="ChEBI" id="CHEBI:74480"/>
        <dbReference type="EC" id="2.1.1.33"/>
    </reaction>
</comment>
<feature type="binding site" evidence="7">
    <location>
        <position position="63"/>
    </location>
    <ligand>
        <name>S-adenosyl-L-methionine</name>
        <dbReference type="ChEBI" id="CHEBI:59789"/>
    </ligand>
</feature>
<feature type="binding site" evidence="7">
    <location>
        <position position="38"/>
    </location>
    <ligand>
        <name>S-adenosyl-L-methionine</name>
        <dbReference type="ChEBI" id="CHEBI:59789"/>
    </ligand>
</feature>
<sequence length="233" mass="26844">MTQRMLEITSPNFIPEERLAEIDDLRTLFGNDRPLVLEIGCGIGDFIAQLAAGDPGRNYLAIDIYNKGCLKTCRRIDEAGLQNVRVLRMEARFLLARHLRAETLSAVYINCPDPWPKKRHRGRRLVNREFLQTLLYYLVPEGNLFFCTDFVDYAEDVAALLPTLEGYRNVLAEPFALELAGYPHSKYMRRFLELGQPIHFVHHRKAPGFRADESLLPPVTQGFRVRWQQVENG</sequence>
<reference evidence="8 9" key="2">
    <citation type="journal article" date="2021" name="Int. J. Syst. Evol. Microbiol.">
        <title>Isolation and Polyphasic Characterization of Desulfuromonas versatilis sp. Nov., an Electrogenic Bacteria Capable of Versatile Metabolism Isolated from a Graphene Oxide-Reducing Enrichment Culture.</title>
        <authorList>
            <person name="Xie L."/>
            <person name="Yoshida N."/>
            <person name="Ishii S."/>
            <person name="Meng L."/>
        </authorList>
    </citation>
    <scope>NUCLEOTIDE SEQUENCE [LARGE SCALE GENOMIC DNA]</scope>
    <source>
        <strain evidence="8 9">NIT-T3</strain>
    </source>
</reference>
<evidence type="ECO:0000256" key="5">
    <source>
        <dbReference type="ARBA" id="ARBA00022691"/>
    </source>
</evidence>
<keyword evidence="6 7" id="KW-0819">tRNA processing</keyword>
<evidence type="ECO:0000313" key="9">
    <source>
        <dbReference type="Proteomes" id="UP001319827"/>
    </source>
</evidence>
<dbReference type="Gene3D" id="3.40.50.150">
    <property type="entry name" value="Vaccinia Virus protein VP39"/>
    <property type="match status" value="1"/>
</dbReference>
<feature type="binding site" evidence="7">
    <location>
        <position position="113"/>
    </location>
    <ligand>
        <name>S-adenosyl-L-methionine</name>
        <dbReference type="ChEBI" id="CHEBI:59789"/>
    </ligand>
</feature>
<keyword evidence="4 7" id="KW-0808">Transferase</keyword>
<keyword evidence="3 7" id="KW-0489">Methyltransferase</keyword>
<evidence type="ECO:0000313" key="8">
    <source>
        <dbReference type="EMBL" id="BCR06120.1"/>
    </source>
</evidence>
<accession>A0ABN6E1C9</accession>
<dbReference type="NCBIfam" id="TIGR00091">
    <property type="entry name" value="tRNA (guanosine(46)-N7)-methyltransferase TrmB"/>
    <property type="match status" value="1"/>
</dbReference>
<dbReference type="PROSITE" id="PS51625">
    <property type="entry name" value="SAM_MT_TRMB"/>
    <property type="match status" value="1"/>
</dbReference>
<feature type="binding site" evidence="7">
    <location>
        <position position="149"/>
    </location>
    <ligand>
        <name>substrate</name>
    </ligand>
</feature>
<keyword evidence="5 7" id="KW-0949">S-adenosyl-L-methionine</keyword>
<evidence type="ECO:0000256" key="1">
    <source>
        <dbReference type="ARBA" id="ARBA00000142"/>
    </source>
</evidence>
<organism evidence="8 9">
    <name type="scientific">Desulfuromonas versatilis</name>
    <dbReference type="NCBI Taxonomy" id="2802975"/>
    <lineage>
        <taxon>Bacteria</taxon>
        <taxon>Pseudomonadati</taxon>
        <taxon>Thermodesulfobacteriota</taxon>
        <taxon>Desulfuromonadia</taxon>
        <taxon>Desulfuromonadales</taxon>
        <taxon>Desulfuromonadaceae</taxon>
        <taxon>Desulfuromonas</taxon>
    </lineage>
</organism>
<gene>
    <name evidence="7 8" type="primary">trmB</name>
    <name evidence="8" type="ORF">DESUT3_31890</name>
</gene>
<comment type="function">
    <text evidence="2 7">Catalyzes the formation of N(7)-methylguanine at position 46 (m7G46) in tRNA.</text>
</comment>
<feature type="binding site" evidence="7">
    <location>
        <position position="90"/>
    </location>
    <ligand>
        <name>S-adenosyl-L-methionine</name>
        <dbReference type="ChEBI" id="CHEBI:59789"/>
    </ligand>
</feature>
<proteinExistence type="inferred from homology"/>
<evidence type="ECO:0000256" key="2">
    <source>
        <dbReference type="ARBA" id="ARBA00003015"/>
    </source>
</evidence>
<dbReference type="InterPro" id="IPR003358">
    <property type="entry name" value="tRNA_(Gua-N-7)_MeTrfase_Trmb"/>
</dbReference>
<keyword evidence="9" id="KW-1185">Reference proteome</keyword>
<dbReference type="Proteomes" id="UP001319827">
    <property type="component" value="Chromosome"/>
</dbReference>
<dbReference type="InterPro" id="IPR055361">
    <property type="entry name" value="tRNA_methyltr_TrmB_bact"/>
</dbReference>
<dbReference type="HAMAP" id="MF_01057">
    <property type="entry name" value="tRNA_methyltr_TrmB"/>
    <property type="match status" value="1"/>
</dbReference>
<dbReference type="Pfam" id="PF02390">
    <property type="entry name" value="Methyltransf_4"/>
    <property type="match status" value="1"/>
</dbReference>
<reference evidence="8 9" key="1">
    <citation type="journal article" date="2016" name="C (Basel)">
        <title>Selective Growth of and Electricity Production by Marine Exoelectrogenic Bacteria in Self-Aggregated Hydrogel of Microbially Reduced Graphene Oxide.</title>
        <authorList>
            <person name="Yoshida N."/>
            <person name="Goto Y."/>
            <person name="Miyata Y."/>
        </authorList>
    </citation>
    <scope>NUCLEOTIDE SEQUENCE [LARGE SCALE GENOMIC DNA]</scope>
    <source>
        <strain evidence="8 9">NIT-T3</strain>
    </source>
</reference>
<dbReference type="EC" id="2.1.1.33" evidence="7"/>
<comment type="similarity">
    <text evidence="7">Belongs to the class I-like SAM-binding methyltransferase superfamily. TrmB family.</text>
</comment>
<dbReference type="PANTHER" id="PTHR23417">
    <property type="entry name" value="3-DEOXY-D-MANNO-OCTULOSONIC-ACID TRANSFERASE/TRNA GUANINE-N 7 - -METHYLTRANSFERASE"/>
    <property type="match status" value="1"/>
</dbReference>
<feature type="binding site" evidence="7">
    <location>
        <position position="117"/>
    </location>
    <ligand>
        <name>substrate</name>
    </ligand>
</feature>